<protein>
    <submittedName>
        <fullName evidence="7">Sodium-dependent dicarboxylate transporter SdcS (Na(+)/dicarboxylate symporter)</fullName>
    </submittedName>
</protein>
<feature type="transmembrane region" description="Helical" evidence="6">
    <location>
        <begin position="207"/>
        <end position="229"/>
    </location>
</feature>
<dbReference type="Proteomes" id="UP001642464">
    <property type="component" value="Unassembled WGS sequence"/>
</dbReference>
<organism evidence="7 8">
    <name type="scientific">Durusdinium trenchii</name>
    <dbReference type="NCBI Taxonomy" id="1381693"/>
    <lineage>
        <taxon>Eukaryota</taxon>
        <taxon>Sar</taxon>
        <taxon>Alveolata</taxon>
        <taxon>Dinophyceae</taxon>
        <taxon>Suessiales</taxon>
        <taxon>Symbiodiniaceae</taxon>
        <taxon>Durusdinium</taxon>
    </lineage>
</organism>
<feature type="transmembrane region" description="Helical" evidence="6">
    <location>
        <begin position="509"/>
        <end position="529"/>
    </location>
</feature>
<evidence type="ECO:0000313" key="8">
    <source>
        <dbReference type="Proteomes" id="UP001642464"/>
    </source>
</evidence>
<keyword evidence="3 6" id="KW-0812">Transmembrane</keyword>
<feature type="transmembrane region" description="Helical" evidence="6">
    <location>
        <begin position="392"/>
        <end position="415"/>
    </location>
</feature>
<dbReference type="InterPro" id="IPR031312">
    <property type="entry name" value="Na/sul_symport_CS"/>
</dbReference>
<gene>
    <name evidence="7" type="ORF">SCF082_LOCUS48732</name>
</gene>
<evidence type="ECO:0000256" key="3">
    <source>
        <dbReference type="ARBA" id="ARBA00022692"/>
    </source>
</evidence>
<keyword evidence="2" id="KW-0813">Transport</keyword>
<dbReference type="PROSITE" id="PS01271">
    <property type="entry name" value="NA_SULFATE"/>
    <property type="match status" value="1"/>
</dbReference>
<feature type="transmembrane region" description="Helical" evidence="6">
    <location>
        <begin position="116"/>
        <end position="138"/>
    </location>
</feature>
<feature type="transmembrane region" description="Helical" evidence="6">
    <location>
        <begin position="334"/>
        <end position="353"/>
    </location>
</feature>
<evidence type="ECO:0000256" key="1">
    <source>
        <dbReference type="ARBA" id="ARBA00004141"/>
    </source>
</evidence>
<feature type="transmembrane region" description="Helical" evidence="6">
    <location>
        <begin position="241"/>
        <end position="272"/>
    </location>
</feature>
<dbReference type="Pfam" id="PF00939">
    <property type="entry name" value="Na_sulph_symp"/>
    <property type="match status" value="1"/>
</dbReference>
<comment type="caution">
    <text evidence="7">The sequence shown here is derived from an EMBL/GenBank/DDBJ whole genome shotgun (WGS) entry which is preliminary data.</text>
</comment>
<evidence type="ECO:0000256" key="5">
    <source>
        <dbReference type="ARBA" id="ARBA00023136"/>
    </source>
</evidence>
<evidence type="ECO:0000256" key="2">
    <source>
        <dbReference type="ARBA" id="ARBA00022448"/>
    </source>
</evidence>
<accession>A0ABP0RYC9</accession>
<keyword evidence="8" id="KW-1185">Reference proteome</keyword>
<dbReference type="EMBL" id="CAXAMM010042373">
    <property type="protein sequence ID" value="CAK9104422.1"/>
    <property type="molecule type" value="Genomic_DNA"/>
</dbReference>
<feature type="transmembrane region" description="Helical" evidence="6">
    <location>
        <begin position="469"/>
        <end position="488"/>
    </location>
</feature>
<feature type="transmembrane region" description="Helical" evidence="6">
    <location>
        <begin position="159"/>
        <end position="187"/>
    </location>
</feature>
<name>A0ABP0RYC9_9DINO</name>
<feature type="transmembrane region" description="Helical" evidence="6">
    <location>
        <begin position="292"/>
        <end position="313"/>
    </location>
</feature>
<reference evidence="7 8" key="1">
    <citation type="submission" date="2024-02" db="EMBL/GenBank/DDBJ databases">
        <authorList>
            <person name="Chen Y."/>
            <person name="Shah S."/>
            <person name="Dougan E. K."/>
            <person name="Thang M."/>
            <person name="Chan C."/>
        </authorList>
    </citation>
    <scope>NUCLEOTIDE SEQUENCE [LARGE SCALE GENOMIC DNA]</scope>
</reference>
<keyword evidence="4 6" id="KW-1133">Transmembrane helix</keyword>
<dbReference type="PANTHER" id="PTHR10283">
    <property type="entry name" value="SOLUTE CARRIER FAMILY 13 MEMBER"/>
    <property type="match status" value="1"/>
</dbReference>
<keyword evidence="5 6" id="KW-0472">Membrane</keyword>
<evidence type="ECO:0000313" key="7">
    <source>
        <dbReference type="EMBL" id="CAK9104422.1"/>
    </source>
</evidence>
<evidence type="ECO:0000256" key="6">
    <source>
        <dbReference type="SAM" id="Phobius"/>
    </source>
</evidence>
<dbReference type="PANTHER" id="PTHR10283:SF82">
    <property type="entry name" value="SOLUTE CARRIER FAMILY 13 MEMBER 2"/>
    <property type="match status" value="1"/>
</dbReference>
<comment type="subcellular location">
    <subcellularLocation>
        <location evidence="1">Membrane</location>
        <topology evidence="1">Multi-pass membrane protein</topology>
    </subcellularLocation>
</comment>
<feature type="transmembrane region" description="Helical" evidence="6">
    <location>
        <begin position="73"/>
        <end position="96"/>
    </location>
</feature>
<feature type="transmembrane region" description="Helical" evidence="6">
    <location>
        <begin position="427"/>
        <end position="449"/>
    </location>
</feature>
<dbReference type="InterPro" id="IPR001898">
    <property type="entry name" value="SLC13A/DASS"/>
</dbReference>
<proteinExistence type="predicted"/>
<feature type="transmembrane region" description="Helical" evidence="6">
    <location>
        <begin position="44"/>
        <end position="61"/>
    </location>
</feature>
<sequence length="551" mass="60270">MALSCRALTPVGASPIDLENHVKYESKEGTESMSQPHLADGKKVAIVLATTLLLLIILPLIELDAKHPDASKGLAVLLVTALFWVTETMPLSVSSLLPMALYPLFGIVKASSLAPYYFSGVSFLFIAGFFLGLAIERWNLHTRFVYFMLSKVRGSRVEVYMAAFMIATWLLSMWISNTATMLCILPMVKSFQESIDNSRVKSGMLLAIGYAATIGGLATPVGTPTNGIFMKLFQDFWQEDFSFASFCLIALPLSAALLVAAYLMACTAFVWTSSENVRVDADAFLREKMGKVSFEEIVVMLDLLCLMLVWFTASRIDRFPGWKHSLDLTELNSGSIGLVLTLPLFVVPCGRWLPSMVRKWLGEDRCQSICKGQRPNYILDWESVKKDFSWEILFVFGGGSLIAHGTVACGLADLIAQSLERLGINEFLFVMLLLTVVAFITEVVSNMSTLNIFGPIVVTAASHMGYNPVQLLLGVSFAASFAFMLPMAGGPNMVVYSTGRVSVSRMARFGLALNVVAILTGSIYITFLLPSLLEWTGTFNVGEPSSPSSPS</sequence>
<evidence type="ECO:0000256" key="4">
    <source>
        <dbReference type="ARBA" id="ARBA00022989"/>
    </source>
</evidence>